<evidence type="ECO:0000313" key="10">
    <source>
        <dbReference type="Proteomes" id="UP000826709"/>
    </source>
</evidence>
<evidence type="ECO:0000256" key="3">
    <source>
        <dbReference type="ARBA" id="ARBA00022723"/>
    </source>
</evidence>
<proteinExistence type="predicted"/>
<reference evidence="9" key="1">
    <citation type="journal article" date="2005" name="Int. J. Syst. Evol. Microbiol.">
        <title>Methanofollis formosanus sp. nov., isolated from a fish pond.</title>
        <authorList>
            <person name="Wu S.Y."/>
            <person name="Chen S.C."/>
            <person name="Lai M.C."/>
        </authorList>
    </citation>
    <scope>NUCLEOTIDE SEQUENCE</scope>
    <source>
        <strain evidence="9">ML15</strain>
    </source>
</reference>
<protein>
    <recommendedName>
        <fullName evidence="7">Ferredoxin</fullName>
    </recommendedName>
</protein>
<dbReference type="InterPro" id="IPR017900">
    <property type="entry name" value="4Fe4S_Fe_S_CS"/>
</dbReference>
<sequence>MVLVTIEREECTSCALCWETCPEIFEESPDGRVQIREEYQTDGPEAGEVPDEMEDCATDAADGCPVEIIQVGE</sequence>
<evidence type="ECO:0000256" key="5">
    <source>
        <dbReference type="ARBA" id="ARBA00023004"/>
    </source>
</evidence>
<keyword evidence="4 7" id="KW-0249">Electron transport</keyword>
<dbReference type="GO" id="GO:0016491">
    <property type="term" value="F:oxidoreductase activity"/>
    <property type="evidence" value="ECO:0007669"/>
    <property type="project" value="UniProtKB-ARBA"/>
</dbReference>
<dbReference type="PANTHER" id="PTHR36923:SF3">
    <property type="entry name" value="FERREDOXIN"/>
    <property type="match status" value="1"/>
</dbReference>
<evidence type="ECO:0000256" key="1">
    <source>
        <dbReference type="ARBA" id="ARBA00001966"/>
    </source>
</evidence>
<dbReference type="InterPro" id="IPR017896">
    <property type="entry name" value="4Fe4S_Fe-S-bd"/>
</dbReference>
<reference evidence="9" key="2">
    <citation type="submission" date="2019-03" db="EMBL/GenBank/DDBJ databases">
        <authorList>
            <person name="Chen S.-C."/>
            <person name="Wu S.-Y."/>
            <person name="Lai M.-C."/>
        </authorList>
    </citation>
    <scope>NUCLEOTIDE SEQUENCE</scope>
    <source>
        <strain evidence="9">ML15</strain>
    </source>
</reference>
<dbReference type="SUPFAM" id="SSF54862">
    <property type="entry name" value="4Fe-4S ferredoxins"/>
    <property type="match status" value="1"/>
</dbReference>
<accession>A0A8G1A1A9</accession>
<keyword evidence="6 7" id="KW-0411">Iron-sulfur</keyword>
<evidence type="ECO:0000259" key="8">
    <source>
        <dbReference type="PROSITE" id="PS51379"/>
    </source>
</evidence>
<comment type="function">
    <text evidence="7">Ferredoxins are iron-sulfur proteins that transfer electrons in a wide variety of metabolic reactions.</text>
</comment>
<dbReference type="InterPro" id="IPR001080">
    <property type="entry name" value="3Fe4S_ferredoxin"/>
</dbReference>
<organism evidence="9 10">
    <name type="scientific">Methanofollis formosanus</name>
    <dbReference type="NCBI Taxonomy" id="299308"/>
    <lineage>
        <taxon>Archaea</taxon>
        <taxon>Methanobacteriati</taxon>
        <taxon>Methanobacteriota</taxon>
        <taxon>Stenosarchaea group</taxon>
        <taxon>Methanomicrobia</taxon>
        <taxon>Methanomicrobiales</taxon>
        <taxon>Methanomicrobiaceae</taxon>
        <taxon>Methanofollis</taxon>
    </lineage>
</organism>
<evidence type="ECO:0000256" key="6">
    <source>
        <dbReference type="ARBA" id="ARBA00023014"/>
    </source>
</evidence>
<dbReference type="AlphaFoldDB" id="A0A8G1A1A9"/>
<dbReference type="Proteomes" id="UP000826709">
    <property type="component" value="Chromosome"/>
</dbReference>
<evidence type="ECO:0000256" key="4">
    <source>
        <dbReference type="ARBA" id="ARBA00022982"/>
    </source>
</evidence>
<evidence type="ECO:0000313" key="9">
    <source>
        <dbReference type="EMBL" id="QYZ78618.1"/>
    </source>
</evidence>
<dbReference type="PRINTS" id="PR00352">
    <property type="entry name" value="3FE4SFRDOXIN"/>
</dbReference>
<feature type="domain" description="4Fe-4S ferredoxin-type" evidence="8">
    <location>
        <begin position="2"/>
        <end position="30"/>
    </location>
</feature>
<keyword evidence="2 7" id="KW-0813">Transport</keyword>
<dbReference type="Pfam" id="PF13459">
    <property type="entry name" value="Fer4_15"/>
    <property type="match status" value="1"/>
</dbReference>
<evidence type="ECO:0000256" key="7">
    <source>
        <dbReference type="RuleBase" id="RU368020"/>
    </source>
</evidence>
<dbReference type="InterPro" id="IPR051269">
    <property type="entry name" value="Fe-S_cluster_ET"/>
</dbReference>
<dbReference type="OrthoDB" id="5583at2157"/>
<dbReference type="EMBL" id="CP037968">
    <property type="protein sequence ID" value="QYZ78618.1"/>
    <property type="molecule type" value="Genomic_DNA"/>
</dbReference>
<evidence type="ECO:0000256" key="2">
    <source>
        <dbReference type="ARBA" id="ARBA00022448"/>
    </source>
</evidence>
<gene>
    <name evidence="9" type="ORF">E2N92_03855</name>
</gene>
<dbReference type="GO" id="GO:0009055">
    <property type="term" value="F:electron transfer activity"/>
    <property type="evidence" value="ECO:0007669"/>
    <property type="project" value="UniProtKB-UniRule"/>
</dbReference>
<dbReference type="GO" id="GO:0005506">
    <property type="term" value="F:iron ion binding"/>
    <property type="evidence" value="ECO:0007669"/>
    <property type="project" value="UniProtKB-UniRule"/>
</dbReference>
<name>A0A8G1A1A9_9EURY</name>
<dbReference type="Gene3D" id="3.30.70.20">
    <property type="match status" value="1"/>
</dbReference>
<dbReference type="PROSITE" id="PS51379">
    <property type="entry name" value="4FE4S_FER_2"/>
    <property type="match status" value="1"/>
</dbReference>
<comment type="cofactor">
    <cofactor evidence="1">
        <name>[4Fe-4S] cluster</name>
        <dbReference type="ChEBI" id="CHEBI:49883"/>
    </cofactor>
</comment>
<dbReference type="PROSITE" id="PS00198">
    <property type="entry name" value="4FE4S_FER_1"/>
    <property type="match status" value="1"/>
</dbReference>
<keyword evidence="10" id="KW-1185">Reference proteome</keyword>
<dbReference type="RefSeq" id="WP_220682380.1">
    <property type="nucleotide sequence ID" value="NZ_CP037968.1"/>
</dbReference>
<dbReference type="KEGG" id="mfk:E2N92_03855"/>
<keyword evidence="3 7" id="KW-0479">Metal-binding</keyword>
<dbReference type="PANTHER" id="PTHR36923">
    <property type="entry name" value="FERREDOXIN"/>
    <property type="match status" value="1"/>
</dbReference>
<dbReference type="GO" id="GO:0051536">
    <property type="term" value="F:iron-sulfur cluster binding"/>
    <property type="evidence" value="ECO:0007669"/>
    <property type="project" value="UniProtKB-KW"/>
</dbReference>
<keyword evidence="5 7" id="KW-0408">Iron</keyword>